<organism evidence="3">
    <name type="scientific">Chloropicon laureae</name>
    <dbReference type="NCBI Taxonomy" id="464258"/>
    <lineage>
        <taxon>Eukaryota</taxon>
        <taxon>Viridiplantae</taxon>
        <taxon>Chlorophyta</taxon>
        <taxon>Chloropicophyceae</taxon>
        <taxon>Chloropicales</taxon>
        <taxon>Chloropicaceae</taxon>
        <taxon>Chloropicon</taxon>
    </lineage>
</organism>
<proteinExistence type="inferred from homology"/>
<comment type="similarity">
    <text evidence="1">Belongs to the peptidase C14B family.</text>
</comment>
<dbReference type="AlphaFoldDB" id="A0A7S2YVB8"/>
<dbReference type="GO" id="GO:0004197">
    <property type="term" value="F:cysteine-type endopeptidase activity"/>
    <property type="evidence" value="ECO:0007669"/>
    <property type="project" value="InterPro"/>
</dbReference>
<dbReference type="Gene3D" id="3.40.50.12660">
    <property type="match status" value="1"/>
</dbReference>
<name>A0A7S2YVB8_9CHLO</name>
<protein>
    <recommendedName>
        <fullName evidence="2">Peptidase C14 caspase domain-containing protein</fullName>
    </recommendedName>
</protein>
<dbReference type="Pfam" id="PF00656">
    <property type="entry name" value="Peptidase_C14"/>
    <property type="match status" value="1"/>
</dbReference>
<reference evidence="3" key="1">
    <citation type="submission" date="2021-01" db="EMBL/GenBank/DDBJ databases">
        <authorList>
            <person name="Corre E."/>
            <person name="Pelletier E."/>
            <person name="Niang G."/>
            <person name="Scheremetjew M."/>
            <person name="Finn R."/>
            <person name="Kale V."/>
            <person name="Holt S."/>
            <person name="Cochrane G."/>
            <person name="Meng A."/>
            <person name="Brown T."/>
            <person name="Cohen L."/>
        </authorList>
    </citation>
    <scope>NUCLEOTIDE SEQUENCE</scope>
    <source>
        <strain evidence="3">RCC856</strain>
    </source>
</reference>
<sequence length="383" mass="41725">MASMESDAVLLRLAEDPNRLIGMSEAELRRLVVLKGISDNPFAMEKKEMIGLLLKHGGSSGVAPPLQQQGFAAPSASPSRGKKRALLIGINYRGTRSELRGCITDTQYMHYCLVKRFGFKRDDILMLNEDQRNPYQIPTKQNIFRAIEWLMTGLQSGDSIVFMYSGHGDQVRDRTGEEIDGLCETLLPLDHTRAGPIVDKELYQLLIRPLGPGTRLFALCDSCHSGTILDLPYAFVPESQQTTWNSSPWQAASRVFKGTSGGSAVCISGCRDDQTSADTRALSGGQASTGAMLYSFIQSVENGRASTYGELIISMRQTIEHALKHGFDWGTLAHAGVQSMIFGPTIGMLSAAPALASAFTGGNVQVPQLSSDKQFNLRAPFTL</sequence>
<gene>
    <name evidence="3" type="ORF">CLAU1311_LOCUS567</name>
</gene>
<dbReference type="InterPro" id="IPR011600">
    <property type="entry name" value="Pept_C14_caspase"/>
</dbReference>
<dbReference type="InterPro" id="IPR050452">
    <property type="entry name" value="Metacaspase"/>
</dbReference>
<evidence type="ECO:0000313" key="3">
    <source>
        <dbReference type="EMBL" id="CAE0008470.1"/>
    </source>
</evidence>
<dbReference type="GO" id="GO:0005737">
    <property type="term" value="C:cytoplasm"/>
    <property type="evidence" value="ECO:0007669"/>
    <property type="project" value="TreeGrafter"/>
</dbReference>
<evidence type="ECO:0000256" key="1">
    <source>
        <dbReference type="ARBA" id="ARBA00009005"/>
    </source>
</evidence>
<accession>A0A7S2YVB8</accession>
<feature type="domain" description="Peptidase C14 caspase" evidence="2">
    <location>
        <begin position="82"/>
        <end position="321"/>
    </location>
</feature>
<dbReference type="PANTHER" id="PTHR48104">
    <property type="entry name" value="METACASPASE-4"/>
    <property type="match status" value="1"/>
</dbReference>
<dbReference type="EMBL" id="HBHU01000900">
    <property type="protein sequence ID" value="CAE0008470.1"/>
    <property type="molecule type" value="Transcribed_RNA"/>
</dbReference>
<dbReference type="PANTHER" id="PTHR48104:SF30">
    <property type="entry name" value="METACASPASE-1"/>
    <property type="match status" value="1"/>
</dbReference>
<evidence type="ECO:0000259" key="2">
    <source>
        <dbReference type="Pfam" id="PF00656"/>
    </source>
</evidence>
<dbReference type="GO" id="GO:0006508">
    <property type="term" value="P:proteolysis"/>
    <property type="evidence" value="ECO:0007669"/>
    <property type="project" value="InterPro"/>
</dbReference>